<dbReference type="Pfam" id="PF07460">
    <property type="entry name" value="NUMOD3"/>
    <property type="match status" value="1"/>
</dbReference>
<proteinExistence type="predicted"/>
<dbReference type="AlphaFoldDB" id="A0A0F9UN97"/>
<name>A0A0F9UN97_9ZZZZ</name>
<dbReference type="InterPro" id="IPR011335">
    <property type="entry name" value="Restrct_endonuc-II-like"/>
</dbReference>
<dbReference type="InterPro" id="IPR003611">
    <property type="entry name" value="NUMOD3"/>
</dbReference>
<accession>A0A0F9UN97</accession>
<feature type="domain" description="Nuclease associated modular" evidence="1">
    <location>
        <begin position="4"/>
        <end position="20"/>
    </location>
</feature>
<feature type="domain" description="Nuclease associated modular" evidence="1">
    <location>
        <begin position="51"/>
        <end position="67"/>
    </location>
</feature>
<dbReference type="SUPFAM" id="SSF52980">
    <property type="entry name" value="Restriction endonuclease-like"/>
    <property type="match status" value="1"/>
</dbReference>
<protein>
    <recommendedName>
        <fullName evidence="1">Nuclease associated modular domain-containing protein</fullName>
    </recommendedName>
</protein>
<dbReference type="InterPro" id="IPR007569">
    <property type="entry name" value="DUF559"/>
</dbReference>
<gene>
    <name evidence="2" type="ORF">LCGC14_0509420</name>
</gene>
<sequence length="231" mass="27682">MMNKKYKQTKEHKKKIGLANAIKMKEYWKSGRATELQIMRGYYNRNKKRELGYINSLETRKKLSDVMKKRFEEGKFNPKDISPFIKGHKKGMFGKKHTKETKEKMSKSSKGFTEYARIKSKEKRKYQVIPIKDTSIEVKIQNFLKQLGIDFFTHQYMKEIKHGYQCDILIPSMNLIIECDGDYWHKYPIGNNLDHIRTKELIENGFKVLRLWEHEIKVMELNDFKGVLYKR</sequence>
<dbReference type="SMART" id="SM00496">
    <property type="entry name" value="IENR2"/>
    <property type="match status" value="3"/>
</dbReference>
<dbReference type="Gene3D" id="3.40.960.10">
    <property type="entry name" value="VSR Endonuclease"/>
    <property type="match status" value="1"/>
</dbReference>
<organism evidence="2">
    <name type="scientific">marine sediment metagenome</name>
    <dbReference type="NCBI Taxonomy" id="412755"/>
    <lineage>
        <taxon>unclassified sequences</taxon>
        <taxon>metagenomes</taxon>
        <taxon>ecological metagenomes</taxon>
    </lineage>
</organism>
<dbReference type="GO" id="GO:0003677">
    <property type="term" value="F:DNA binding"/>
    <property type="evidence" value="ECO:0007669"/>
    <property type="project" value="InterPro"/>
</dbReference>
<reference evidence="2" key="1">
    <citation type="journal article" date="2015" name="Nature">
        <title>Complex archaea that bridge the gap between prokaryotes and eukaryotes.</title>
        <authorList>
            <person name="Spang A."/>
            <person name="Saw J.H."/>
            <person name="Jorgensen S.L."/>
            <person name="Zaremba-Niedzwiedzka K."/>
            <person name="Martijn J."/>
            <person name="Lind A.E."/>
            <person name="van Eijk R."/>
            <person name="Schleper C."/>
            <person name="Guy L."/>
            <person name="Ettema T.J."/>
        </authorList>
    </citation>
    <scope>NUCLEOTIDE SEQUENCE</scope>
</reference>
<evidence type="ECO:0000313" key="2">
    <source>
        <dbReference type="EMBL" id="KKN62681.1"/>
    </source>
</evidence>
<dbReference type="SUPFAM" id="SSF64496">
    <property type="entry name" value="DNA-binding domain of intron-encoded endonucleases"/>
    <property type="match status" value="1"/>
</dbReference>
<comment type="caution">
    <text evidence="2">The sequence shown here is derived from an EMBL/GenBank/DDBJ whole genome shotgun (WGS) entry which is preliminary data.</text>
</comment>
<dbReference type="Pfam" id="PF04480">
    <property type="entry name" value="DUF559"/>
    <property type="match status" value="1"/>
</dbReference>
<dbReference type="EMBL" id="LAZR01000616">
    <property type="protein sequence ID" value="KKN62681.1"/>
    <property type="molecule type" value="Genomic_DNA"/>
</dbReference>
<feature type="domain" description="Nuclease associated modular" evidence="1">
    <location>
        <begin position="93"/>
        <end position="109"/>
    </location>
</feature>
<evidence type="ECO:0000259" key="1">
    <source>
        <dbReference type="SMART" id="SM00496"/>
    </source>
</evidence>